<evidence type="ECO:0000313" key="2">
    <source>
        <dbReference type="EMBL" id="WAX59103.1"/>
    </source>
</evidence>
<organism evidence="2 3">
    <name type="scientific">Jatrophihabitans cynanchi</name>
    <dbReference type="NCBI Taxonomy" id="2944128"/>
    <lineage>
        <taxon>Bacteria</taxon>
        <taxon>Bacillati</taxon>
        <taxon>Actinomycetota</taxon>
        <taxon>Actinomycetes</taxon>
        <taxon>Jatrophihabitantales</taxon>
        <taxon>Jatrophihabitantaceae</taxon>
        <taxon>Jatrophihabitans</taxon>
    </lineage>
</organism>
<dbReference type="InterPro" id="IPR037523">
    <property type="entry name" value="VOC_core"/>
</dbReference>
<dbReference type="EMBL" id="CP097463">
    <property type="protein sequence ID" value="WAX59103.1"/>
    <property type="molecule type" value="Genomic_DNA"/>
</dbReference>
<dbReference type="InterPro" id="IPR051332">
    <property type="entry name" value="Fosfomycin_Res_Enzymes"/>
</dbReference>
<dbReference type="PANTHER" id="PTHR36113:SF3">
    <property type="entry name" value="SLL5075 PROTEIN"/>
    <property type="match status" value="1"/>
</dbReference>
<dbReference type="RefSeq" id="WP_269445644.1">
    <property type="nucleotide sequence ID" value="NZ_CP097463.1"/>
</dbReference>
<evidence type="ECO:0000313" key="3">
    <source>
        <dbReference type="Proteomes" id="UP001164693"/>
    </source>
</evidence>
<dbReference type="Proteomes" id="UP001164693">
    <property type="component" value="Chromosome"/>
</dbReference>
<dbReference type="InterPro" id="IPR004360">
    <property type="entry name" value="Glyas_Fos-R_dOase_dom"/>
</dbReference>
<name>A0ABY7K3M4_9ACTN</name>
<dbReference type="PANTHER" id="PTHR36113">
    <property type="entry name" value="LYASE, PUTATIVE-RELATED-RELATED"/>
    <property type="match status" value="1"/>
</dbReference>
<keyword evidence="3" id="KW-1185">Reference proteome</keyword>
<dbReference type="PROSITE" id="PS51819">
    <property type="entry name" value="VOC"/>
    <property type="match status" value="1"/>
</dbReference>
<dbReference type="InterPro" id="IPR029068">
    <property type="entry name" value="Glyas_Bleomycin-R_OHBP_Dase"/>
</dbReference>
<protein>
    <submittedName>
        <fullName evidence="2">VOC family protein</fullName>
    </submittedName>
</protein>
<dbReference type="SUPFAM" id="SSF54593">
    <property type="entry name" value="Glyoxalase/Bleomycin resistance protein/Dihydroxybiphenyl dioxygenase"/>
    <property type="match status" value="1"/>
</dbReference>
<dbReference type="Pfam" id="PF00903">
    <property type="entry name" value="Glyoxalase"/>
    <property type="match status" value="1"/>
</dbReference>
<gene>
    <name evidence="2" type="ORF">M6B22_10165</name>
</gene>
<dbReference type="Gene3D" id="3.10.180.10">
    <property type="entry name" value="2,3-Dihydroxybiphenyl 1,2-Dioxygenase, domain 1"/>
    <property type="match status" value="1"/>
</dbReference>
<feature type="domain" description="VOC" evidence="1">
    <location>
        <begin position="20"/>
        <end position="160"/>
    </location>
</feature>
<evidence type="ECO:0000259" key="1">
    <source>
        <dbReference type="PROSITE" id="PS51819"/>
    </source>
</evidence>
<dbReference type="CDD" id="cd06587">
    <property type="entry name" value="VOC"/>
    <property type="match status" value="1"/>
</dbReference>
<proteinExistence type="predicted"/>
<sequence length="164" mass="18380">MTQTESATAESEEFHAPNSLLTHIALPVRNLDAQLVFYAKHTRMRVISTRKDEHTGLRTAWLANERDIRPDGGARFVIVLIEGSLPRDIVGDEMKEEYTFLTSISHLGISLDSREDVDRVAEIARKEGTLVLGPLYRNQVVGYICLVKDPDGNNVEFSVEQDLG</sequence>
<accession>A0ABY7K3M4</accession>
<reference evidence="2" key="1">
    <citation type="submission" date="2022-05" db="EMBL/GenBank/DDBJ databases">
        <title>Jatrophihabitans sp. SB3-54 whole genome sequence.</title>
        <authorList>
            <person name="Suh M.K."/>
            <person name="Eom M.K."/>
            <person name="Kim J.S."/>
            <person name="Kim H.S."/>
            <person name="Do H.E."/>
            <person name="Shin Y.K."/>
            <person name="Lee J.-S."/>
        </authorList>
    </citation>
    <scope>NUCLEOTIDE SEQUENCE</scope>
    <source>
        <strain evidence="2">SB3-54</strain>
    </source>
</reference>